<dbReference type="InterPro" id="IPR015943">
    <property type="entry name" value="WD40/YVTN_repeat-like_dom_sf"/>
</dbReference>
<dbReference type="RefSeq" id="XP_018184688.1">
    <property type="nucleotide sequence ID" value="XM_018336403.1"/>
</dbReference>
<evidence type="ECO:0000256" key="1">
    <source>
        <dbReference type="ARBA" id="ARBA00022448"/>
    </source>
</evidence>
<evidence type="ECO:0000313" key="12">
    <source>
        <dbReference type="Proteomes" id="UP000076632"/>
    </source>
</evidence>
<dbReference type="GO" id="GO:0005085">
    <property type="term" value="F:guanyl-nucleotide exchange factor activity"/>
    <property type="evidence" value="ECO:0007669"/>
    <property type="project" value="InterPro"/>
</dbReference>
<dbReference type="OrthoDB" id="2013972at2759"/>
<keyword evidence="5 10" id="KW-0256">Endoplasmic reticulum</keyword>
<evidence type="ECO:0000256" key="6">
    <source>
        <dbReference type="ARBA" id="ARBA00022892"/>
    </source>
</evidence>
<keyword evidence="4 10" id="KW-0677">Repeat</keyword>
<comment type="subcellular location">
    <subcellularLocation>
        <location evidence="10">Endoplasmic reticulum membrane</location>
        <topology evidence="10">Single-pass type II membrane protein</topology>
    </subcellularLocation>
    <subcellularLocation>
        <location evidence="10">Golgi apparatus membrane</location>
        <topology evidence="10">Single-pass type II membrane protein</topology>
    </subcellularLocation>
</comment>
<dbReference type="PANTHER" id="PTHR23284">
    <property type="entry name" value="PROLACTIN REGULATORY ELEMENT BINDING PROTEIN"/>
    <property type="match status" value="1"/>
</dbReference>
<evidence type="ECO:0000256" key="2">
    <source>
        <dbReference type="ARBA" id="ARBA00022574"/>
    </source>
</evidence>
<dbReference type="PANTHER" id="PTHR23284:SF0">
    <property type="entry name" value="PROLACTIN REGULATORY ELEMENT-BINDING PROTEIN"/>
    <property type="match status" value="1"/>
</dbReference>
<keyword evidence="8" id="KW-1133">Transmembrane helix</keyword>
<dbReference type="GO" id="GO:0006888">
    <property type="term" value="P:endoplasmic reticulum to Golgi vesicle-mediated transport"/>
    <property type="evidence" value="ECO:0007669"/>
    <property type="project" value="UniProtKB-UniRule"/>
</dbReference>
<dbReference type="STRING" id="1328760.A0A164ZIB8"/>
<dbReference type="Gene3D" id="2.130.10.10">
    <property type="entry name" value="YVTN repeat-like/Quinoprotein amine dehydrogenase"/>
    <property type="match status" value="1"/>
</dbReference>
<dbReference type="InParanoid" id="A0A164ZIB8"/>
<evidence type="ECO:0000256" key="7">
    <source>
        <dbReference type="ARBA" id="ARBA00022927"/>
    </source>
</evidence>
<keyword evidence="7 10" id="KW-0653">Protein transport</keyword>
<keyword evidence="1 10" id="KW-0813">Transport</keyword>
<dbReference type="FunCoup" id="A0A164ZIB8">
    <property type="interactions" value="159"/>
</dbReference>
<accession>A0A164ZIB8</accession>
<dbReference type="AlphaFoldDB" id="A0A164ZIB8"/>
<dbReference type="GO" id="GO:0003400">
    <property type="term" value="P:regulation of COPII vesicle coating"/>
    <property type="evidence" value="ECO:0007669"/>
    <property type="project" value="UniProtKB-UniRule"/>
</dbReference>
<sequence>MASHISSTKATLSYPLYAGDFDPENDNCLVVGGGGGEGRSGVGNKITVLDTSTDDISETAEIDLSRDEDSVTSLAVLHQKQGLVALAGINSSTADQQAGKNEHLRSFGISVPSGADASDEPIKEKAIEKRSISQLSQASLFTPSTAPKKETYQRVIRLSPSPRGRPGYRRFGTVATGLAPEGELVVFDANTTLSKEPSIVGRVNLKKEEAADVDLIEPREGVFKVAYCTDYEVYEYNVTHDSGEIDTSAKPKFLYGIPHPDVFQNNAGRPTFRALRFLTPHFILLLANRPRKSGSELFVLDTRGGTGEVILRKRLHRSMKAATGLEVAFLNADAAGNLQIVVAVAGQDISVEILTIDYSPTKDLSKFRVFIVLRDVHSLQITGIKFSRFSHSHKPHGDSTAPAARLRLASISMGNTVVVHTLPLTVETSSRNKKSRYVLTTASTDILTATFSVTFSLIAVVVIAILLQALLEVRGVAPPYFGVADRLPPAIRDHLVPHANPVIPDAKEFPKPLSDQINSIITSAGGDSATIHVDNNAAAAPTASAVNYKRLRHLLASRNRLRSRVLSYESDESESIDETIEQIAEEVDVRSPGTIIVVDSHNEISAELRHDDELIRQEGLKRWEELEHHQREGWKRRLVDAGEWAVEEGETALKGIFFRELAGLVGHAVRGD</sequence>
<dbReference type="InterPro" id="IPR045260">
    <property type="entry name" value="Sec12-like"/>
</dbReference>
<keyword evidence="2 10" id="KW-0853">WD repeat</keyword>
<keyword evidence="3" id="KW-0812">Transmembrane</keyword>
<dbReference type="GO" id="GO:0005789">
    <property type="term" value="C:endoplasmic reticulum membrane"/>
    <property type="evidence" value="ECO:0007669"/>
    <property type="project" value="UniProtKB-SubCell"/>
</dbReference>
<evidence type="ECO:0000256" key="9">
    <source>
        <dbReference type="ARBA" id="ARBA00023136"/>
    </source>
</evidence>
<evidence type="ECO:0000313" key="11">
    <source>
        <dbReference type="EMBL" id="KZF19133.1"/>
    </source>
</evidence>
<evidence type="ECO:0000256" key="4">
    <source>
        <dbReference type="ARBA" id="ARBA00022737"/>
    </source>
</evidence>
<dbReference type="Proteomes" id="UP000076632">
    <property type="component" value="Unassembled WGS sequence"/>
</dbReference>
<dbReference type="GO" id="GO:0000139">
    <property type="term" value="C:Golgi membrane"/>
    <property type="evidence" value="ECO:0007669"/>
    <property type="project" value="UniProtKB-SubCell"/>
</dbReference>
<name>A0A164ZIB8_XYLHT</name>
<evidence type="ECO:0000256" key="5">
    <source>
        <dbReference type="ARBA" id="ARBA00022824"/>
    </source>
</evidence>
<dbReference type="GO" id="GO:0015031">
    <property type="term" value="P:protein transport"/>
    <property type="evidence" value="ECO:0007669"/>
    <property type="project" value="UniProtKB-KW"/>
</dbReference>
<comment type="similarity">
    <text evidence="10">Belongs to the WD repeat SEC12 family.</text>
</comment>
<keyword evidence="9" id="KW-0472">Membrane</keyword>
<reference evidence="11 12" key="1">
    <citation type="journal article" date="2016" name="Fungal Biol.">
        <title>The genome of Xylona heveae provides a window into fungal endophytism.</title>
        <authorList>
            <person name="Gazis R."/>
            <person name="Kuo A."/>
            <person name="Riley R."/>
            <person name="LaButti K."/>
            <person name="Lipzen A."/>
            <person name="Lin J."/>
            <person name="Amirebrahimi M."/>
            <person name="Hesse C.N."/>
            <person name="Spatafora J.W."/>
            <person name="Henrissat B."/>
            <person name="Hainaut M."/>
            <person name="Grigoriev I.V."/>
            <person name="Hibbett D.S."/>
        </authorList>
    </citation>
    <scope>NUCLEOTIDE SEQUENCE [LARGE SCALE GENOMIC DNA]</scope>
    <source>
        <strain evidence="11 12">TC161</strain>
    </source>
</reference>
<keyword evidence="6" id="KW-0931">ER-Golgi transport</keyword>
<dbReference type="GeneID" id="28901540"/>
<comment type="function">
    <text evidence="10">Guanine nucleotide-exchange factor (GEF) required for the formation or budding of transport vesicles from the ER.</text>
</comment>
<gene>
    <name evidence="11" type="ORF">L228DRAFT_285999</name>
</gene>
<evidence type="ECO:0000256" key="3">
    <source>
        <dbReference type="ARBA" id="ARBA00022692"/>
    </source>
</evidence>
<dbReference type="EMBL" id="KV407467">
    <property type="protein sequence ID" value="KZF19133.1"/>
    <property type="molecule type" value="Genomic_DNA"/>
</dbReference>
<dbReference type="OMA" id="EPQLAIF"/>
<protein>
    <recommendedName>
        <fullName evidence="10">Guanine nucleotide-exchange factor SEC12</fullName>
    </recommendedName>
</protein>
<keyword evidence="12" id="KW-1185">Reference proteome</keyword>
<evidence type="ECO:0000256" key="10">
    <source>
        <dbReference type="RuleBase" id="RU369019"/>
    </source>
</evidence>
<proteinExistence type="inferred from homology"/>
<organism evidence="11 12">
    <name type="scientific">Xylona heveae (strain CBS 132557 / TC161)</name>
    <dbReference type="NCBI Taxonomy" id="1328760"/>
    <lineage>
        <taxon>Eukaryota</taxon>
        <taxon>Fungi</taxon>
        <taxon>Dikarya</taxon>
        <taxon>Ascomycota</taxon>
        <taxon>Pezizomycotina</taxon>
        <taxon>Xylonomycetes</taxon>
        <taxon>Xylonales</taxon>
        <taxon>Xylonaceae</taxon>
        <taxon>Xylona</taxon>
    </lineage>
</organism>
<evidence type="ECO:0000256" key="8">
    <source>
        <dbReference type="ARBA" id="ARBA00022989"/>
    </source>
</evidence>